<protein>
    <submittedName>
        <fullName evidence="2">Uncharacterized protein</fullName>
    </submittedName>
</protein>
<accession>A0A7J7TE82</accession>
<feature type="compositionally biased region" description="Polar residues" evidence="1">
    <location>
        <begin position="95"/>
        <end position="107"/>
    </location>
</feature>
<proteinExistence type="predicted"/>
<feature type="compositionally biased region" description="Polar residues" evidence="1">
    <location>
        <begin position="123"/>
        <end position="133"/>
    </location>
</feature>
<gene>
    <name evidence="2" type="ORF">mRhiFer1_008900</name>
</gene>
<organism evidence="2 3">
    <name type="scientific">Rhinolophus ferrumequinum</name>
    <name type="common">Greater horseshoe bat</name>
    <dbReference type="NCBI Taxonomy" id="59479"/>
    <lineage>
        <taxon>Eukaryota</taxon>
        <taxon>Metazoa</taxon>
        <taxon>Chordata</taxon>
        <taxon>Craniata</taxon>
        <taxon>Vertebrata</taxon>
        <taxon>Euteleostomi</taxon>
        <taxon>Mammalia</taxon>
        <taxon>Eutheria</taxon>
        <taxon>Laurasiatheria</taxon>
        <taxon>Chiroptera</taxon>
        <taxon>Yinpterochiroptera</taxon>
        <taxon>Rhinolophoidea</taxon>
        <taxon>Rhinolophidae</taxon>
        <taxon>Rhinolophinae</taxon>
        <taxon>Rhinolophus</taxon>
    </lineage>
</organism>
<feature type="region of interest" description="Disordered" evidence="1">
    <location>
        <begin position="85"/>
        <end position="133"/>
    </location>
</feature>
<name>A0A7J7TE82_RHIFE</name>
<dbReference type="Proteomes" id="UP000585614">
    <property type="component" value="Unassembled WGS sequence"/>
</dbReference>
<evidence type="ECO:0000256" key="1">
    <source>
        <dbReference type="SAM" id="MobiDB-lite"/>
    </source>
</evidence>
<evidence type="ECO:0000313" key="2">
    <source>
        <dbReference type="EMBL" id="KAF6298845.1"/>
    </source>
</evidence>
<dbReference type="AlphaFoldDB" id="A0A7J7TE82"/>
<reference evidence="2 3" key="1">
    <citation type="journal article" date="2020" name="Nature">
        <title>Six reference-quality genomes reveal evolution of bat adaptations.</title>
        <authorList>
            <person name="Jebb D."/>
            <person name="Huang Z."/>
            <person name="Pippel M."/>
            <person name="Hughes G.M."/>
            <person name="Lavrichenko K."/>
            <person name="Devanna P."/>
            <person name="Winkler S."/>
            <person name="Jermiin L.S."/>
            <person name="Skirmuntt E.C."/>
            <person name="Katzourakis A."/>
            <person name="Burkitt-Gray L."/>
            <person name="Ray D.A."/>
            <person name="Sullivan K.A.M."/>
            <person name="Roscito J.G."/>
            <person name="Kirilenko B.M."/>
            <person name="Davalos L.M."/>
            <person name="Corthals A.P."/>
            <person name="Power M.L."/>
            <person name="Jones G."/>
            <person name="Ransome R.D."/>
            <person name="Dechmann D.K.N."/>
            <person name="Locatelli A.G."/>
            <person name="Puechmaille S.J."/>
            <person name="Fedrigo O."/>
            <person name="Jarvis E.D."/>
            <person name="Hiller M."/>
            <person name="Vernes S.C."/>
            <person name="Myers E.W."/>
            <person name="Teeling E.C."/>
        </authorList>
    </citation>
    <scope>NUCLEOTIDE SEQUENCE [LARGE SCALE GENOMIC DNA]</scope>
    <source>
        <strain evidence="2">MRhiFer1</strain>
        <tissue evidence="2">Lung</tissue>
    </source>
</reference>
<evidence type="ECO:0000313" key="3">
    <source>
        <dbReference type="Proteomes" id="UP000585614"/>
    </source>
</evidence>
<dbReference type="EMBL" id="JACAGC010000020">
    <property type="protein sequence ID" value="KAF6298845.1"/>
    <property type="molecule type" value="Genomic_DNA"/>
</dbReference>
<sequence>MCFANHTEVSEISYRNKCLVLDKGLLQSPGTELSDMGLQLKHLVENRKQQFYFLTLEKREKGRPAWGLDGDLTLISVPPSVEGKAARLEAYTGPNPEQNEQNSAQSWDHTDRKEVGCPESISLLHQQVRSPGA</sequence>
<comment type="caution">
    <text evidence="2">The sequence shown here is derived from an EMBL/GenBank/DDBJ whole genome shotgun (WGS) entry which is preliminary data.</text>
</comment>